<dbReference type="CDD" id="cd03426">
    <property type="entry name" value="NUDIX_CoAse_Nudt7"/>
    <property type="match status" value="1"/>
</dbReference>
<proteinExistence type="predicted"/>
<dbReference type="PANTHER" id="PTHR12992">
    <property type="entry name" value="NUDIX HYDROLASE"/>
    <property type="match status" value="1"/>
</dbReference>
<dbReference type="EMBL" id="CAVLEF010000280">
    <property type="protein sequence ID" value="CAK1555565.1"/>
    <property type="molecule type" value="Genomic_DNA"/>
</dbReference>
<dbReference type="PANTHER" id="PTHR12992:SF11">
    <property type="entry name" value="MITOCHONDRIAL COENZYME A DIPHOSPHATASE NUDT8"/>
    <property type="match status" value="1"/>
</dbReference>
<gene>
    <name evidence="8" type="ORF">LNINA_LOCUS14375</name>
</gene>
<sequence length="218" mass="24760">MSFSSRILLTAAARERCIACLRELPEFVHENVTPKQRAAVLVPICVIDDQLHLLYTLRASNLKTHGGQVSFPGGKMDKGEDAVETALRETEEEIGVPRDVIDVWCPMSSLQGRDKEMLITPIVGVINDFEQQTLVPSVHEVQEIFTVPLSALCEPKNHAHLKFENTMLPVYLYGKYKIWGITGFITHFFLQCFLSGNNYQVDFMRKNFTLDELMQSKL</sequence>
<evidence type="ECO:0000313" key="8">
    <source>
        <dbReference type="EMBL" id="CAK1555565.1"/>
    </source>
</evidence>
<keyword evidence="4" id="KW-0378">Hydrolase</keyword>
<evidence type="ECO:0000256" key="3">
    <source>
        <dbReference type="ARBA" id="ARBA00022723"/>
    </source>
</evidence>
<organism evidence="8 9">
    <name type="scientific">Leptosia nina</name>
    <dbReference type="NCBI Taxonomy" id="320188"/>
    <lineage>
        <taxon>Eukaryota</taxon>
        <taxon>Metazoa</taxon>
        <taxon>Ecdysozoa</taxon>
        <taxon>Arthropoda</taxon>
        <taxon>Hexapoda</taxon>
        <taxon>Insecta</taxon>
        <taxon>Pterygota</taxon>
        <taxon>Neoptera</taxon>
        <taxon>Endopterygota</taxon>
        <taxon>Lepidoptera</taxon>
        <taxon>Glossata</taxon>
        <taxon>Ditrysia</taxon>
        <taxon>Papilionoidea</taxon>
        <taxon>Pieridae</taxon>
        <taxon>Pierinae</taxon>
        <taxon>Leptosia</taxon>
    </lineage>
</organism>
<evidence type="ECO:0000256" key="1">
    <source>
        <dbReference type="ARBA" id="ARBA00001936"/>
    </source>
</evidence>
<dbReference type="InterPro" id="IPR000086">
    <property type="entry name" value="NUDIX_hydrolase_dom"/>
</dbReference>
<reference evidence="8 9" key="1">
    <citation type="submission" date="2023-11" db="EMBL/GenBank/DDBJ databases">
        <authorList>
            <person name="Okamura Y."/>
        </authorList>
    </citation>
    <scope>NUCLEOTIDE SEQUENCE [LARGE SCALE GENOMIC DNA]</scope>
</reference>
<protein>
    <recommendedName>
        <fullName evidence="7">Nudix hydrolase domain-containing protein</fullName>
    </recommendedName>
</protein>
<evidence type="ECO:0000313" key="9">
    <source>
        <dbReference type="Proteomes" id="UP001497472"/>
    </source>
</evidence>
<evidence type="ECO:0000256" key="5">
    <source>
        <dbReference type="ARBA" id="ARBA00022842"/>
    </source>
</evidence>
<evidence type="ECO:0000256" key="4">
    <source>
        <dbReference type="ARBA" id="ARBA00022801"/>
    </source>
</evidence>
<dbReference type="GO" id="GO:0010945">
    <property type="term" value="F:coenzyme A diphosphatase activity"/>
    <property type="evidence" value="ECO:0007669"/>
    <property type="project" value="InterPro"/>
</dbReference>
<dbReference type="Gene3D" id="3.90.79.10">
    <property type="entry name" value="Nucleoside Triphosphate Pyrophosphohydrolase"/>
    <property type="match status" value="1"/>
</dbReference>
<dbReference type="SUPFAM" id="SSF55811">
    <property type="entry name" value="Nudix"/>
    <property type="match status" value="1"/>
</dbReference>
<dbReference type="Proteomes" id="UP001497472">
    <property type="component" value="Unassembled WGS sequence"/>
</dbReference>
<dbReference type="InterPro" id="IPR015797">
    <property type="entry name" value="NUDIX_hydrolase-like_dom_sf"/>
</dbReference>
<keyword evidence="6" id="KW-0464">Manganese</keyword>
<dbReference type="InterPro" id="IPR020084">
    <property type="entry name" value="NUDIX_hydrolase_CS"/>
</dbReference>
<comment type="cofactor">
    <cofactor evidence="1">
        <name>Mn(2+)</name>
        <dbReference type="ChEBI" id="CHEBI:29035"/>
    </cofactor>
</comment>
<dbReference type="Pfam" id="PF00293">
    <property type="entry name" value="NUDIX"/>
    <property type="match status" value="1"/>
</dbReference>
<dbReference type="InterPro" id="IPR045121">
    <property type="entry name" value="CoAse"/>
</dbReference>
<comment type="caution">
    <text evidence="8">The sequence shown here is derived from an EMBL/GenBank/DDBJ whole genome shotgun (WGS) entry which is preliminary data.</text>
</comment>
<comment type="cofactor">
    <cofactor evidence="2">
        <name>Mg(2+)</name>
        <dbReference type="ChEBI" id="CHEBI:18420"/>
    </cofactor>
</comment>
<dbReference type="PROSITE" id="PS51462">
    <property type="entry name" value="NUDIX"/>
    <property type="match status" value="1"/>
</dbReference>
<keyword evidence="5" id="KW-0460">Magnesium</keyword>
<evidence type="ECO:0000256" key="2">
    <source>
        <dbReference type="ARBA" id="ARBA00001946"/>
    </source>
</evidence>
<evidence type="ECO:0000256" key="6">
    <source>
        <dbReference type="ARBA" id="ARBA00023211"/>
    </source>
</evidence>
<keyword evidence="3" id="KW-0479">Metal-binding</keyword>
<feature type="domain" description="Nudix hydrolase" evidence="7">
    <location>
        <begin position="35"/>
        <end position="176"/>
    </location>
</feature>
<accession>A0AAV1K4M2</accession>
<dbReference type="PROSITE" id="PS00893">
    <property type="entry name" value="NUDIX_BOX"/>
    <property type="match status" value="1"/>
</dbReference>
<keyword evidence="9" id="KW-1185">Reference proteome</keyword>
<evidence type="ECO:0000259" key="7">
    <source>
        <dbReference type="PROSITE" id="PS51462"/>
    </source>
</evidence>
<dbReference type="AlphaFoldDB" id="A0AAV1K4M2"/>
<dbReference type="GO" id="GO:0046872">
    <property type="term" value="F:metal ion binding"/>
    <property type="evidence" value="ECO:0007669"/>
    <property type="project" value="UniProtKB-KW"/>
</dbReference>
<name>A0AAV1K4M2_9NEOP</name>